<sequence length="473" mass="53014">MRDFPSCFGENGVQVADSSSSNAAKNAQNLVTSVYQARIRGRSCLITITWSKNLMGQGLSVGIDDASNQCLCKVDIKPWLFSKRKGSKSLEAYSCIIDIYWDLSSAKFGSGPEPLEGFYVSVVVDRQMVLLLGDMRKEAFKKTNATPVPSNAVFVAKREHLFGKKVFFTKAQFCNGGQIHDLVIECDTHGMNDPCLMVRVDGKSVMKVKHLRWKFRGNHTILVDGLPVEVFWDVHNWLFGASVGNAVFMFKTCLSAEKLWASGPLSDPNTLPWSFSQRFLDSKSQSLGFSLILAAAFLKPSAAYIASVFKDEVTHSSSLYPQTMCLMIPVLVKKIHFEFVLELKLCDRLKVVSDALWRFLFIDLDPSLITAELTMSTTNTRPSSSVSNTITLQEPGSSQQTLVLRLNPRKKKVTWKEGTVDNEFMGKKSSKKCCIFHKQKPFDEDNSDEEDHDHHHHHHDHKCKDAGEPSTSN</sequence>
<reference evidence="2 3" key="1">
    <citation type="submission" date="2024-05" db="EMBL/GenBank/DDBJ databases">
        <title>Haplotype-resolved chromosome-level genome assembly of Huyou (Citrus changshanensis).</title>
        <authorList>
            <person name="Miao C."/>
            <person name="Chen W."/>
            <person name="Wu Y."/>
            <person name="Wang L."/>
            <person name="Zhao S."/>
            <person name="Grierson D."/>
            <person name="Xu C."/>
            <person name="Chen K."/>
        </authorList>
    </citation>
    <scope>NUCLEOTIDE SEQUENCE [LARGE SCALE GENOMIC DNA]</scope>
    <source>
        <strain evidence="2">01-14</strain>
        <tissue evidence="2">Leaf</tissue>
    </source>
</reference>
<evidence type="ECO:0000256" key="1">
    <source>
        <dbReference type="SAM" id="MobiDB-lite"/>
    </source>
</evidence>
<dbReference type="PANTHER" id="PTHR31972:SF74">
    <property type="entry name" value="EXPRESSED PROTEIN"/>
    <property type="match status" value="1"/>
</dbReference>
<dbReference type="Pfam" id="PF05910">
    <property type="entry name" value="DUF868"/>
    <property type="match status" value="1"/>
</dbReference>
<dbReference type="Pfam" id="PF07491">
    <property type="entry name" value="PPI_Ypi1"/>
    <property type="match status" value="1"/>
</dbReference>
<keyword evidence="3" id="KW-1185">Reference proteome</keyword>
<accession>A0AAP0MKP0</accession>
<evidence type="ECO:0000313" key="2">
    <source>
        <dbReference type="EMBL" id="KAK9215261.1"/>
    </source>
</evidence>
<dbReference type="EMBL" id="JBCGBO010000003">
    <property type="protein sequence ID" value="KAK9215261.1"/>
    <property type="molecule type" value="Genomic_DNA"/>
</dbReference>
<dbReference type="InterPro" id="IPR011107">
    <property type="entry name" value="PPI_Ypi1"/>
</dbReference>
<dbReference type="Proteomes" id="UP001428341">
    <property type="component" value="Unassembled WGS sequence"/>
</dbReference>
<gene>
    <name evidence="2" type="ORF">WN944_007265</name>
</gene>
<comment type="caution">
    <text evidence="2">The sequence shown here is derived from an EMBL/GenBank/DDBJ whole genome shotgun (WGS) entry which is preliminary data.</text>
</comment>
<dbReference type="GO" id="GO:0004865">
    <property type="term" value="F:protein serine/threonine phosphatase inhibitor activity"/>
    <property type="evidence" value="ECO:0007669"/>
    <property type="project" value="InterPro"/>
</dbReference>
<name>A0AAP0MKP0_9ROSI</name>
<dbReference type="AlphaFoldDB" id="A0AAP0MKP0"/>
<proteinExistence type="predicted"/>
<dbReference type="InterPro" id="IPR008586">
    <property type="entry name" value="DUF868_pln"/>
</dbReference>
<protein>
    <submittedName>
        <fullName evidence="2">Uncharacterized protein</fullName>
    </submittedName>
</protein>
<organism evidence="2 3">
    <name type="scientific">Citrus x changshan-huyou</name>
    <dbReference type="NCBI Taxonomy" id="2935761"/>
    <lineage>
        <taxon>Eukaryota</taxon>
        <taxon>Viridiplantae</taxon>
        <taxon>Streptophyta</taxon>
        <taxon>Embryophyta</taxon>
        <taxon>Tracheophyta</taxon>
        <taxon>Spermatophyta</taxon>
        <taxon>Magnoliopsida</taxon>
        <taxon>eudicotyledons</taxon>
        <taxon>Gunneridae</taxon>
        <taxon>Pentapetalae</taxon>
        <taxon>rosids</taxon>
        <taxon>malvids</taxon>
        <taxon>Sapindales</taxon>
        <taxon>Rutaceae</taxon>
        <taxon>Aurantioideae</taxon>
        <taxon>Citrus</taxon>
    </lineage>
</organism>
<feature type="region of interest" description="Disordered" evidence="1">
    <location>
        <begin position="443"/>
        <end position="473"/>
    </location>
</feature>
<dbReference type="PANTHER" id="PTHR31972">
    <property type="entry name" value="EXPRESSED PROTEIN"/>
    <property type="match status" value="1"/>
</dbReference>
<evidence type="ECO:0000313" key="3">
    <source>
        <dbReference type="Proteomes" id="UP001428341"/>
    </source>
</evidence>